<keyword evidence="4 7" id="KW-0805">Transcription regulation</keyword>
<dbReference type="InterPro" id="IPR035644">
    <property type="entry name" value="MraZ_C"/>
</dbReference>
<dbReference type="InterPro" id="IPR007159">
    <property type="entry name" value="SpoVT-AbrB_dom"/>
</dbReference>
<dbReference type="InterPro" id="IPR020603">
    <property type="entry name" value="MraZ_dom"/>
</dbReference>
<dbReference type="RefSeq" id="WP_155319660.1">
    <property type="nucleotide sequence ID" value="NZ_AP021874.1"/>
</dbReference>
<feature type="domain" description="SpoVT-AbrB" evidence="8">
    <location>
        <begin position="5"/>
        <end position="50"/>
    </location>
</feature>
<dbReference type="PANTHER" id="PTHR34701:SF1">
    <property type="entry name" value="TRANSCRIPTIONAL REGULATOR MRAZ"/>
    <property type="match status" value="1"/>
</dbReference>
<dbReference type="InterPro" id="IPR037914">
    <property type="entry name" value="SpoVT-AbrB_sf"/>
</dbReference>
<dbReference type="Proteomes" id="UP000427906">
    <property type="component" value="Chromosome"/>
</dbReference>
<evidence type="ECO:0000256" key="6">
    <source>
        <dbReference type="ARBA" id="ARBA00023163"/>
    </source>
</evidence>
<dbReference type="AlphaFoldDB" id="A0A5K7YU00"/>
<evidence type="ECO:0000256" key="1">
    <source>
        <dbReference type="ARBA" id="ARBA00013860"/>
    </source>
</evidence>
<name>A0A5K7YU00_9BACT</name>
<dbReference type="GO" id="GO:0005737">
    <property type="term" value="C:cytoplasm"/>
    <property type="evidence" value="ECO:0007669"/>
    <property type="project" value="UniProtKB-UniRule"/>
</dbReference>
<keyword evidence="3" id="KW-0677">Repeat</keyword>
<dbReference type="InterPro" id="IPR035642">
    <property type="entry name" value="MraZ_N"/>
</dbReference>
<reference evidence="9 10" key="1">
    <citation type="submission" date="2019-11" db="EMBL/GenBank/DDBJ databases">
        <title>Comparative genomics of hydrocarbon-degrading Desulfosarcina strains.</title>
        <authorList>
            <person name="Watanabe M."/>
            <person name="Kojima H."/>
            <person name="Fukui M."/>
        </authorList>
    </citation>
    <scope>NUCLEOTIDE SEQUENCE [LARGE SCALE GENOMIC DNA]</scope>
    <source>
        <strain evidence="9 10">PL12</strain>
    </source>
</reference>
<keyword evidence="5 7" id="KW-0238">DNA-binding</keyword>
<dbReference type="GO" id="GO:0000976">
    <property type="term" value="F:transcription cis-regulatory region binding"/>
    <property type="evidence" value="ECO:0007669"/>
    <property type="project" value="TreeGrafter"/>
</dbReference>
<keyword evidence="10" id="KW-1185">Reference proteome</keyword>
<dbReference type="InterPro" id="IPR038619">
    <property type="entry name" value="MraZ_sf"/>
</dbReference>
<keyword evidence="6 7" id="KW-0804">Transcription</keyword>
<proteinExistence type="inferred from homology"/>
<evidence type="ECO:0000313" key="9">
    <source>
        <dbReference type="EMBL" id="BBO71885.1"/>
    </source>
</evidence>
<dbReference type="GO" id="GO:0003700">
    <property type="term" value="F:DNA-binding transcription factor activity"/>
    <property type="evidence" value="ECO:0007669"/>
    <property type="project" value="UniProtKB-UniRule"/>
</dbReference>
<dbReference type="GO" id="GO:2000143">
    <property type="term" value="P:negative regulation of DNA-templated transcription initiation"/>
    <property type="evidence" value="ECO:0007669"/>
    <property type="project" value="TreeGrafter"/>
</dbReference>
<dbReference type="KEGG" id="dalk:DSCA_58150"/>
<gene>
    <name evidence="7 9" type="primary">mraZ</name>
    <name evidence="9" type="ORF">DSCA_58150</name>
</gene>
<dbReference type="PANTHER" id="PTHR34701">
    <property type="entry name" value="TRANSCRIPTIONAL REGULATOR MRAZ"/>
    <property type="match status" value="1"/>
</dbReference>
<evidence type="ECO:0000259" key="8">
    <source>
        <dbReference type="PROSITE" id="PS51740"/>
    </source>
</evidence>
<evidence type="ECO:0000256" key="5">
    <source>
        <dbReference type="ARBA" id="ARBA00023125"/>
    </source>
</evidence>
<comment type="subcellular location">
    <subcellularLocation>
        <location evidence="7">Cytoplasm</location>
        <location evidence="7">Nucleoid</location>
    </subcellularLocation>
</comment>
<organism evidence="9 10">
    <name type="scientific">Desulfosarcina alkanivorans</name>
    <dbReference type="NCBI Taxonomy" id="571177"/>
    <lineage>
        <taxon>Bacteria</taxon>
        <taxon>Pseudomonadati</taxon>
        <taxon>Thermodesulfobacteriota</taxon>
        <taxon>Desulfobacteria</taxon>
        <taxon>Desulfobacterales</taxon>
        <taxon>Desulfosarcinaceae</taxon>
        <taxon>Desulfosarcina</taxon>
    </lineage>
</organism>
<dbReference type="NCBIfam" id="TIGR00242">
    <property type="entry name" value="division/cell wall cluster transcriptional repressor MraZ"/>
    <property type="match status" value="1"/>
</dbReference>
<keyword evidence="2 7" id="KW-0963">Cytoplasm</keyword>
<dbReference type="Gene3D" id="3.40.1550.20">
    <property type="entry name" value="Transcriptional regulator MraZ domain"/>
    <property type="match status" value="1"/>
</dbReference>
<dbReference type="OrthoDB" id="9807753at2"/>
<accession>A0A5K7YU00</accession>
<comment type="similarity">
    <text evidence="7">Belongs to the MraZ family.</text>
</comment>
<sequence length="148" mass="17080">MFRGSSFHTIDPKGRIIIPARFRDVIKASGADSIMITRMDRCLFAYTQDEWSKLEQKILHLPEKSEAMRRFQRTFIGGAHDCRCDAQGRVLIPPFLKQYSGLGKEIVLVGVLDRFEIWSRENWDKENGLAEKDMGNEQVRHEIAQLGL</sequence>
<dbReference type="InterPro" id="IPR003444">
    <property type="entry name" value="MraZ"/>
</dbReference>
<feature type="domain" description="SpoVT-AbrB" evidence="8">
    <location>
        <begin position="79"/>
        <end position="122"/>
    </location>
</feature>
<dbReference type="Pfam" id="PF02381">
    <property type="entry name" value="MraZ"/>
    <property type="match status" value="2"/>
</dbReference>
<dbReference type="CDD" id="cd16321">
    <property type="entry name" value="MraZ_C"/>
    <property type="match status" value="1"/>
</dbReference>
<dbReference type="HAMAP" id="MF_01008">
    <property type="entry name" value="MraZ"/>
    <property type="match status" value="1"/>
</dbReference>
<evidence type="ECO:0000256" key="3">
    <source>
        <dbReference type="ARBA" id="ARBA00022737"/>
    </source>
</evidence>
<dbReference type="SUPFAM" id="SSF89447">
    <property type="entry name" value="AbrB/MazE/MraZ-like"/>
    <property type="match status" value="1"/>
</dbReference>
<dbReference type="GO" id="GO:0009295">
    <property type="term" value="C:nucleoid"/>
    <property type="evidence" value="ECO:0007669"/>
    <property type="project" value="UniProtKB-SubCell"/>
</dbReference>
<evidence type="ECO:0000313" key="10">
    <source>
        <dbReference type="Proteomes" id="UP000427906"/>
    </source>
</evidence>
<protein>
    <recommendedName>
        <fullName evidence="1 7">Transcriptional regulator MraZ</fullName>
    </recommendedName>
</protein>
<evidence type="ECO:0000256" key="4">
    <source>
        <dbReference type="ARBA" id="ARBA00023015"/>
    </source>
</evidence>
<comment type="subunit">
    <text evidence="7">Forms oligomers.</text>
</comment>
<evidence type="ECO:0000256" key="2">
    <source>
        <dbReference type="ARBA" id="ARBA00022490"/>
    </source>
</evidence>
<evidence type="ECO:0000256" key="7">
    <source>
        <dbReference type="HAMAP-Rule" id="MF_01008"/>
    </source>
</evidence>
<dbReference type="CDD" id="cd16320">
    <property type="entry name" value="MraZ_N"/>
    <property type="match status" value="1"/>
</dbReference>
<dbReference type="EMBL" id="AP021874">
    <property type="protein sequence ID" value="BBO71885.1"/>
    <property type="molecule type" value="Genomic_DNA"/>
</dbReference>
<dbReference type="PROSITE" id="PS51740">
    <property type="entry name" value="SPOVT_ABRB"/>
    <property type="match status" value="2"/>
</dbReference>